<dbReference type="Proteomes" id="UP001049176">
    <property type="component" value="Chromosome 2"/>
</dbReference>
<dbReference type="AlphaFoldDB" id="A0A9P7UXA1"/>
<keyword evidence="2" id="KW-1185">Reference proteome</keyword>
<sequence length="214" mass="23836">MSLYNASLRGSLDDPTPAYDDVASVSRSNTTSSNSSAGSRIRWQILEEPVKQLHLSPRNSRTERFQYTYCLIAGAAPLQFIISLEPLSGTGLTGRYTFRLSLKVDKTERPLNEPIVLNLLVDPRQLQFVVFVFPGKSSLPVGCLWSYRVWLRVNGVDHRLFGDDELWVGKDPDFSSVADASYARLKNVGSNSQLYEGAVGEAHQRKPTLLISTN</sequence>
<name>A0A9P7UXA1_9AGAR</name>
<dbReference type="OrthoDB" id="3210666at2759"/>
<dbReference type="KEGG" id="more:E1B28_003793"/>
<proteinExistence type="predicted"/>
<gene>
    <name evidence="1" type="ORF">E1B28_003793</name>
</gene>
<accession>A0A9P7UXA1</accession>
<protein>
    <submittedName>
        <fullName evidence="1">Uncharacterized protein</fullName>
    </submittedName>
</protein>
<reference evidence="1" key="1">
    <citation type="journal article" date="2021" name="Genome Biol. Evol.">
        <title>The assembled and annotated genome of the fairy-ring fungus Marasmius oreades.</title>
        <authorList>
            <person name="Hiltunen M."/>
            <person name="Ament-Velasquez S.L."/>
            <person name="Johannesson H."/>
        </authorList>
    </citation>
    <scope>NUCLEOTIDE SEQUENCE</scope>
    <source>
        <strain evidence="1">03SP1</strain>
    </source>
</reference>
<evidence type="ECO:0000313" key="1">
    <source>
        <dbReference type="EMBL" id="KAG7096349.1"/>
    </source>
</evidence>
<dbReference type="GeneID" id="66072869"/>
<dbReference type="EMBL" id="CM032182">
    <property type="protein sequence ID" value="KAG7096349.1"/>
    <property type="molecule type" value="Genomic_DNA"/>
</dbReference>
<evidence type="ECO:0000313" key="2">
    <source>
        <dbReference type="Proteomes" id="UP001049176"/>
    </source>
</evidence>
<organism evidence="1 2">
    <name type="scientific">Marasmius oreades</name>
    <name type="common">fairy-ring Marasmius</name>
    <dbReference type="NCBI Taxonomy" id="181124"/>
    <lineage>
        <taxon>Eukaryota</taxon>
        <taxon>Fungi</taxon>
        <taxon>Dikarya</taxon>
        <taxon>Basidiomycota</taxon>
        <taxon>Agaricomycotina</taxon>
        <taxon>Agaricomycetes</taxon>
        <taxon>Agaricomycetidae</taxon>
        <taxon>Agaricales</taxon>
        <taxon>Marasmiineae</taxon>
        <taxon>Marasmiaceae</taxon>
        <taxon>Marasmius</taxon>
    </lineage>
</organism>
<comment type="caution">
    <text evidence="1">The sequence shown here is derived from an EMBL/GenBank/DDBJ whole genome shotgun (WGS) entry which is preliminary data.</text>
</comment>
<dbReference type="RefSeq" id="XP_043012819.1">
    <property type="nucleotide sequence ID" value="XM_043148227.1"/>
</dbReference>